<gene>
    <name evidence="2" type="ORF">OBE_07944</name>
</gene>
<feature type="non-terminal residue" evidence="2">
    <location>
        <position position="69"/>
    </location>
</feature>
<dbReference type="InterPro" id="IPR011013">
    <property type="entry name" value="Gal_mutarotase_sf_dom"/>
</dbReference>
<evidence type="ECO:0000259" key="1">
    <source>
        <dbReference type="Pfam" id="PF03636"/>
    </source>
</evidence>
<protein>
    <submittedName>
        <fullName evidence="2">Trehalose and maltose hydrolases (Possible phosphorylases)</fullName>
    </submittedName>
</protein>
<dbReference type="InterPro" id="IPR005196">
    <property type="entry name" value="Glyco_hydro_65_N"/>
</dbReference>
<name>K1T4L8_9ZZZZ</name>
<sequence>MESSGNLSYNKGVKSDKNWVIEESRFSRRELKKIEAIFAQGNGYLGQRAALEEVYSTETRGLYLAGLYD</sequence>
<dbReference type="GO" id="GO:0030246">
    <property type="term" value="F:carbohydrate binding"/>
    <property type="evidence" value="ECO:0007669"/>
    <property type="project" value="InterPro"/>
</dbReference>
<feature type="domain" description="Glycoside hydrolase family 65 N-terminal" evidence="1">
    <location>
        <begin position="23"/>
        <end position="69"/>
    </location>
</feature>
<dbReference type="GO" id="GO:0005975">
    <property type="term" value="P:carbohydrate metabolic process"/>
    <property type="evidence" value="ECO:0007669"/>
    <property type="project" value="InterPro"/>
</dbReference>
<comment type="caution">
    <text evidence="2">The sequence shown here is derived from an EMBL/GenBank/DDBJ whole genome shotgun (WGS) entry which is preliminary data.</text>
</comment>
<proteinExistence type="predicted"/>
<keyword evidence="2" id="KW-0378">Hydrolase</keyword>
<dbReference type="AlphaFoldDB" id="K1T4L8"/>
<evidence type="ECO:0000313" key="2">
    <source>
        <dbReference type="EMBL" id="EKC62504.1"/>
    </source>
</evidence>
<dbReference type="Gene3D" id="2.70.98.40">
    <property type="entry name" value="Glycoside hydrolase, family 65, N-terminal domain"/>
    <property type="match status" value="1"/>
</dbReference>
<organism evidence="2">
    <name type="scientific">human gut metagenome</name>
    <dbReference type="NCBI Taxonomy" id="408170"/>
    <lineage>
        <taxon>unclassified sequences</taxon>
        <taxon>metagenomes</taxon>
        <taxon>organismal metagenomes</taxon>
    </lineage>
</organism>
<dbReference type="EMBL" id="AJWZ01005462">
    <property type="protein sequence ID" value="EKC62504.1"/>
    <property type="molecule type" value="Genomic_DNA"/>
</dbReference>
<dbReference type="InterPro" id="IPR037018">
    <property type="entry name" value="GH65_N"/>
</dbReference>
<dbReference type="GO" id="GO:0016787">
    <property type="term" value="F:hydrolase activity"/>
    <property type="evidence" value="ECO:0007669"/>
    <property type="project" value="UniProtKB-KW"/>
</dbReference>
<reference evidence="2" key="1">
    <citation type="journal article" date="2013" name="Environ. Microbiol.">
        <title>Microbiota from the distal guts of lean and obese adolescents exhibit partial functional redundancy besides clear differences in community structure.</title>
        <authorList>
            <person name="Ferrer M."/>
            <person name="Ruiz A."/>
            <person name="Lanza F."/>
            <person name="Haange S.B."/>
            <person name="Oberbach A."/>
            <person name="Till H."/>
            <person name="Bargiela R."/>
            <person name="Campoy C."/>
            <person name="Segura M.T."/>
            <person name="Richter M."/>
            <person name="von Bergen M."/>
            <person name="Seifert J."/>
            <person name="Suarez A."/>
        </authorList>
    </citation>
    <scope>NUCLEOTIDE SEQUENCE</scope>
</reference>
<dbReference type="SUPFAM" id="SSF74650">
    <property type="entry name" value="Galactose mutarotase-like"/>
    <property type="match status" value="1"/>
</dbReference>
<accession>K1T4L8</accession>
<dbReference type="Pfam" id="PF03636">
    <property type="entry name" value="Glyco_hydro_65N"/>
    <property type="match status" value="1"/>
</dbReference>